<evidence type="ECO:0000256" key="2">
    <source>
        <dbReference type="ARBA" id="ARBA00022679"/>
    </source>
</evidence>
<dbReference type="AlphaFoldDB" id="A0A179D677"/>
<dbReference type="Pfam" id="PF06325">
    <property type="entry name" value="PrmA"/>
    <property type="match status" value="1"/>
</dbReference>
<keyword evidence="3" id="KW-0687">Ribonucleoprotein</keyword>
<dbReference type="PANTHER" id="PTHR43648:SF1">
    <property type="entry name" value="ELECTRON TRANSFER FLAVOPROTEIN BETA SUBUNIT LYSINE METHYLTRANSFERASE"/>
    <property type="match status" value="1"/>
</dbReference>
<dbReference type="Proteomes" id="UP000078390">
    <property type="component" value="Unassembled WGS sequence"/>
</dbReference>
<dbReference type="Gene3D" id="3.40.50.150">
    <property type="entry name" value="Vaccinia Virus protein VP39"/>
    <property type="match status" value="1"/>
</dbReference>
<evidence type="ECO:0000313" key="4">
    <source>
        <dbReference type="Proteomes" id="UP000078390"/>
    </source>
</evidence>
<dbReference type="OrthoDB" id="9785995at2"/>
<keyword evidence="1 3" id="KW-0489">Methyltransferase</keyword>
<protein>
    <submittedName>
        <fullName evidence="3">Ribosomal protein L11 methyltransferase</fullName>
        <ecNumber evidence="3">2.1.1.-</ecNumber>
    </submittedName>
</protein>
<dbReference type="CDD" id="cd02440">
    <property type="entry name" value="AdoMet_MTases"/>
    <property type="match status" value="1"/>
</dbReference>
<dbReference type="GO" id="GO:0005840">
    <property type="term" value="C:ribosome"/>
    <property type="evidence" value="ECO:0007669"/>
    <property type="project" value="UniProtKB-KW"/>
</dbReference>
<keyword evidence="2 3" id="KW-0808">Transferase</keyword>
<dbReference type="GO" id="GO:0008276">
    <property type="term" value="F:protein methyltransferase activity"/>
    <property type="evidence" value="ECO:0007669"/>
    <property type="project" value="TreeGrafter"/>
</dbReference>
<name>A0A179D677_9BACT</name>
<dbReference type="GO" id="GO:0032259">
    <property type="term" value="P:methylation"/>
    <property type="evidence" value="ECO:0007669"/>
    <property type="project" value="UniProtKB-KW"/>
</dbReference>
<reference evidence="3 4" key="1">
    <citation type="submission" date="2016-04" db="EMBL/GenBank/DDBJ databases">
        <title>Genome analysis of Thermosulfurimonas dismutans, the first thermophilic sulfur-disproportionating bacterium of the phylum Thermodesulfobacteria.</title>
        <authorList>
            <person name="Mardanov A.V."/>
            <person name="Beletsky A.V."/>
            <person name="Kadnikov V.V."/>
            <person name="Slobodkin A.I."/>
            <person name="Ravin N.V."/>
        </authorList>
    </citation>
    <scope>NUCLEOTIDE SEQUENCE [LARGE SCALE GENOMIC DNA]</scope>
    <source>
        <strain evidence="3 4">S95</strain>
    </source>
</reference>
<dbReference type="EC" id="2.1.1.-" evidence="3"/>
<evidence type="ECO:0000313" key="3">
    <source>
        <dbReference type="EMBL" id="OAQ21557.1"/>
    </source>
</evidence>
<dbReference type="PATRIC" id="fig|999894.6.peg.75"/>
<evidence type="ECO:0000256" key="1">
    <source>
        <dbReference type="ARBA" id="ARBA00022603"/>
    </source>
</evidence>
<dbReference type="STRING" id="999894.TDIS_0075"/>
<gene>
    <name evidence="3" type="ORF">TDIS_0075</name>
</gene>
<keyword evidence="4" id="KW-1185">Reference proteome</keyword>
<keyword evidence="3" id="KW-0689">Ribosomal protein</keyword>
<comment type="caution">
    <text evidence="3">The sequence shown here is derived from an EMBL/GenBank/DDBJ whole genome shotgun (WGS) entry which is preliminary data.</text>
</comment>
<proteinExistence type="predicted"/>
<accession>A0A179D677</accession>
<dbReference type="EMBL" id="LWLG01000001">
    <property type="protein sequence ID" value="OAQ21557.1"/>
    <property type="molecule type" value="Genomic_DNA"/>
</dbReference>
<dbReference type="InterPro" id="IPR050078">
    <property type="entry name" value="Ribosomal_L11_MeTrfase_PrmA"/>
</dbReference>
<dbReference type="PANTHER" id="PTHR43648">
    <property type="entry name" value="ELECTRON TRANSFER FLAVOPROTEIN BETA SUBUNIT LYSINE METHYLTRANSFERASE"/>
    <property type="match status" value="1"/>
</dbReference>
<organism evidence="3 4">
    <name type="scientific">Thermosulfurimonas dismutans</name>
    <dbReference type="NCBI Taxonomy" id="999894"/>
    <lineage>
        <taxon>Bacteria</taxon>
        <taxon>Pseudomonadati</taxon>
        <taxon>Thermodesulfobacteriota</taxon>
        <taxon>Thermodesulfobacteria</taxon>
        <taxon>Thermodesulfobacteriales</taxon>
        <taxon>Thermodesulfobacteriaceae</taxon>
        <taxon>Thermosulfurimonas</taxon>
    </lineage>
</organism>
<dbReference type="SUPFAM" id="SSF53335">
    <property type="entry name" value="S-adenosyl-L-methionine-dependent methyltransferases"/>
    <property type="match status" value="1"/>
</dbReference>
<sequence length="269" mass="30235">MLRPPYKRYETLYLYAFSGCHPDLRALPDPDFIGCWEEDGLSVLFFHREKDGLPEKISQFYGLKFELSAAVPYEEWGEGRRLTPFRVGPLSLAPVWEEGSYDLRFDPGVVFGSGGHPTTRLMLDSLWELWEKAGPFTQVLDLGCGSGLLTLLAAKLGAMVTAVDRNPLCVALTKKNLEINGLSAEVLEEDVRKVIGRPVDLVLANLYKGLLLELLGLPSFQTSRYYLISGFVISMEAELREAIWGAGFEIEDRKEEEGWVCILLRNPKT</sequence>
<dbReference type="InterPro" id="IPR029063">
    <property type="entry name" value="SAM-dependent_MTases_sf"/>
</dbReference>
<dbReference type="RefSeq" id="WP_068668156.1">
    <property type="nucleotide sequence ID" value="NZ_LWLG01000001.1"/>
</dbReference>